<evidence type="ECO:0000313" key="11">
    <source>
        <dbReference type="EMBL" id="OOP58989.1"/>
    </source>
</evidence>
<keyword evidence="6" id="KW-0406">Ion transport</keyword>
<dbReference type="PANTHER" id="PTHR30266:SF2">
    <property type="entry name" value="LARGE-CONDUCTANCE MECHANOSENSITIVE CHANNEL"/>
    <property type="match status" value="1"/>
</dbReference>
<dbReference type="OrthoDB" id="9810350at2"/>
<feature type="transmembrane region" description="Helical" evidence="9">
    <location>
        <begin position="84"/>
        <end position="106"/>
    </location>
</feature>
<keyword evidence="2" id="KW-0813">Transport</keyword>
<evidence type="ECO:0000256" key="5">
    <source>
        <dbReference type="ARBA" id="ARBA00022989"/>
    </source>
</evidence>
<dbReference type="InterPro" id="IPR036019">
    <property type="entry name" value="MscL_channel"/>
</dbReference>
<evidence type="ECO:0000313" key="10">
    <source>
        <dbReference type="EMBL" id="MEK0309146.1"/>
    </source>
</evidence>
<evidence type="ECO:0000256" key="9">
    <source>
        <dbReference type="SAM" id="Phobius"/>
    </source>
</evidence>
<name>A0A1S9M1K6_9MOLU</name>
<accession>A0A1S9M1K6</accession>
<keyword evidence="3" id="KW-1003">Cell membrane</keyword>
<evidence type="ECO:0000256" key="4">
    <source>
        <dbReference type="ARBA" id="ARBA00022692"/>
    </source>
</evidence>
<evidence type="ECO:0000256" key="6">
    <source>
        <dbReference type="ARBA" id="ARBA00023065"/>
    </source>
</evidence>
<dbReference type="Pfam" id="PF01741">
    <property type="entry name" value="MscL"/>
    <property type="match status" value="1"/>
</dbReference>
<reference evidence="10 13" key="2">
    <citation type="journal article" date="2023" name="Int. J. Syst. Evol. Microbiol.">
        <title>The observation of taxonomic boundaries for the 16SrII and 16SrXXV phytoplasmas using genome-based delimitation.</title>
        <authorList>
            <person name="Rodrigues Jardim B."/>
            <person name="Tran-Nguyen L.T.T."/>
            <person name="Gambley C."/>
            <person name="Al-Sadi A.M."/>
            <person name="Al-Subhi A.M."/>
            <person name="Foissac X."/>
            <person name="Salar P."/>
            <person name="Cai H."/>
            <person name="Yang J.Y."/>
            <person name="Davis R."/>
            <person name="Jones L."/>
            <person name="Rodoni B."/>
            <person name="Constable F.E."/>
        </authorList>
    </citation>
    <scope>NUCLEOTIDE SEQUENCE [LARGE SCALE GENOMIC DNA]</scope>
    <source>
        <strain evidence="10">BAWM-OMN-P75</strain>
    </source>
</reference>
<protein>
    <submittedName>
        <fullName evidence="10">Large conductance mechanosensitive channel protein MscL</fullName>
    </submittedName>
</protein>
<evidence type="ECO:0000256" key="3">
    <source>
        <dbReference type="ARBA" id="ARBA00022475"/>
    </source>
</evidence>
<feature type="transmembrane region" description="Helical" evidence="9">
    <location>
        <begin position="21"/>
        <end position="40"/>
    </location>
</feature>
<keyword evidence="5 9" id="KW-1133">Transmembrane helix</keyword>
<evidence type="ECO:0000313" key="12">
    <source>
        <dbReference type="Proteomes" id="UP000189722"/>
    </source>
</evidence>
<evidence type="ECO:0000256" key="1">
    <source>
        <dbReference type="ARBA" id="ARBA00004141"/>
    </source>
</evidence>
<sequence length="142" mass="16515">MPSENINLHKVKEFKKGFQDFINKGNIVQLAVAFILGQLFTKVVSSLATDIIMPPINYLFSDTGSSLQTLNWQLKNNIYLNYGIFLQNVFDFLSVSFILYLIVLYFSKYFSKKNQNENKISIEHEQVKILKEIKDILINQNK</sequence>
<gene>
    <name evidence="10" type="primary">mscL</name>
    <name evidence="11" type="ORF">B2G44_01345</name>
    <name evidence="10" type="ORF">OC712_01470</name>
</gene>
<dbReference type="InterPro" id="IPR001185">
    <property type="entry name" value="MS_channel"/>
</dbReference>
<dbReference type="SUPFAM" id="SSF81330">
    <property type="entry name" value="Gated mechanosensitive channel"/>
    <property type="match status" value="1"/>
</dbReference>
<proteinExistence type="predicted"/>
<dbReference type="GO" id="GO:0008381">
    <property type="term" value="F:mechanosensitive monoatomic ion channel activity"/>
    <property type="evidence" value="ECO:0007669"/>
    <property type="project" value="InterPro"/>
</dbReference>
<keyword evidence="7 9" id="KW-0472">Membrane</keyword>
<dbReference type="Gene3D" id="1.10.1200.120">
    <property type="entry name" value="Large-conductance mechanosensitive channel, MscL, domain 1"/>
    <property type="match status" value="1"/>
</dbReference>
<comment type="caution">
    <text evidence="11">The sequence shown here is derived from an EMBL/GenBank/DDBJ whole genome shotgun (WGS) entry which is preliminary data.</text>
</comment>
<dbReference type="Proteomes" id="UP001383392">
    <property type="component" value="Unassembled WGS sequence"/>
</dbReference>
<keyword evidence="13" id="KW-1185">Reference proteome</keyword>
<comment type="subcellular location">
    <subcellularLocation>
        <location evidence="1">Membrane</location>
        <topology evidence="1">Multi-pass membrane protein</topology>
    </subcellularLocation>
</comment>
<evidence type="ECO:0000256" key="7">
    <source>
        <dbReference type="ARBA" id="ARBA00023136"/>
    </source>
</evidence>
<dbReference type="AlphaFoldDB" id="A0A1S9M1K6"/>
<dbReference type="EMBL" id="MWKN01000041">
    <property type="protein sequence ID" value="OOP58989.1"/>
    <property type="molecule type" value="Genomic_DNA"/>
</dbReference>
<evidence type="ECO:0000313" key="13">
    <source>
        <dbReference type="Proteomes" id="UP001383392"/>
    </source>
</evidence>
<dbReference type="RefSeq" id="WP_078123060.1">
    <property type="nucleotide sequence ID" value="NZ_JAOSJG010000011.1"/>
</dbReference>
<dbReference type="NCBIfam" id="TIGR00220">
    <property type="entry name" value="mscL"/>
    <property type="match status" value="1"/>
</dbReference>
<dbReference type="Proteomes" id="UP000189722">
    <property type="component" value="Unassembled WGS sequence"/>
</dbReference>
<dbReference type="EMBL" id="JAOSJG010000011">
    <property type="protein sequence ID" value="MEK0309146.1"/>
    <property type="molecule type" value="Genomic_DNA"/>
</dbReference>
<dbReference type="GO" id="GO:0016020">
    <property type="term" value="C:membrane"/>
    <property type="evidence" value="ECO:0007669"/>
    <property type="project" value="UniProtKB-SubCell"/>
</dbReference>
<evidence type="ECO:0000256" key="8">
    <source>
        <dbReference type="ARBA" id="ARBA00023303"/>
    </source>
</evidence>
<reference evidence="11 12" key="1">
    <citation type="submission" date="2017-02" db="EMBL/GenBank/DDBJ databases">
        <title>A draft genome of 'Candidatus Phytoplasma aurantifolia' the agent of the witches-broom disease of lime.</title>
        <authorList>
            <person name="Foissac X."/>
            <person name="Carle P."/>
        </authorList>
    </citation>
    <scope>NUCLEOTIDE SEQUENCE [LARGE SCALE GENOMIC DNA]</scope>
    <source>
        <strain evidence="11 12">WBDL</strain>
    </source>
</reference>
<dbReference type="PANTHER" id="PTHR30266">
    <property type="entry name" value="MECHANOSENSITIVE CHANNEL MSCL"/>
    <property type="match status" value="1"/>
</dbReference>
<keyword evidence="4 9" id="KW-0812">Transmembrane</keyword>
<dbReference type="InterPro" id="IPR037673">
    <property type="entry name" value="MSC/AndL"/>
</dbReference>
<organism evidence="11 12">
    <name type="scientific">Candidatus Phytoplasma citri</name>
    <dbReference type="NCBI Taxonomy" id="180978"/>
    <lineage>
        <taxon>Bacteria</taxon>
        <taxon>Bacillati</taxon>
        <taxon>Mycoplasmatota</taxon>
        <taxon>Mollicutes</taxon>
        <taxon>Acholeplasmatales</taxon>
        <taxon>Acholeplasmataceae</taxon>
        <taxon>Candidatus Phytoplasma</taxon>
        <taxon>16SrII (Peanut WB group)</taxon>
    </lineage>
</organism>
<keyword evidence="8" id="KW-0407">Ion channel</keyword>
<evidence type="ECO:0000256" key="2">
    <source>
        <dbReference type="ARBA" id="ARBA00022448"/>
    </source>
</evidence>